<protein>
    <submittedName>
        <fullName evidence="2">Uncharacterized protein</fullName>
    </submittedName>
</protein>
<reference evidence="2 3" key="1">
    <citation type="submission" date="2019-06" db="EMBL/GenBank/DDBJ databases">
        <title>Analysis of the biodiversity of Brassica napus bacterial endophytes for the selection of potential efficient biofertilizers for rapeseed crops.</title>
        <authorList>
            <person name="Jimenez-Gomez A."/>
            <person name="Saati-Santamaria Z."/>
            <person name="Menendez E."/>
            <person name="Rivas R."/>
            <person name="Mateos P.F."/>
            <person name="Velazquez E."/>
            <person name="Garcia-Fraile P."/>
        </authorList>
    </citation>
    <scope>NUCLEOTIDE SEQUENCE [LARGE SCALE GENOMIC DNA]</scope>
    <source>
        <strain evidence="2 3">CDVBN10</strain>
    </source>
</reference>
<comment type="caution">
    <text evidence="2">The sequence shown here is derived from an EMBL/GenBank/DDBJ whole genome shotgun (WGS) entry which is preliminary data.</text>
</comment>
<organism evidence="2 3">
    <name type="scientific">Pseudomonas brassicacearum subsp. neoaurantiaca</name>
    <dbReference type="NCBI Taxonomy" id="494916"/>
    <lineage>
        <taxon>Bacteria</taxon>
        <taxon>Pseudomonadati</taxon>
        <taxon>Pseudomonadota</taxon>
        <taxon>Gammaproteobacteria</taxon>
        <taxon>Pseudomonadales</taxon>
        <taxon>Pseudomonadaceae</taxon>
        <taxon>Pseudomonas</taxon>
    </lineage>
</organism>
<sequence>METICKVIDKELGAGWAVGMGLVRGQRQECFIMACGGEKRKQANGSLHGELADAIAHMSRADHSRVSKTRGEGACSRLSAKRSQKGPLRSPAGASSLATGASFLAGHRLHATAP</sequence>
<name>A0A7V8ZV54_9PSED</name>
<evidence type="ECO:0000256" key="1">
    <source>
        <dbReference type="SAM" id="MobiDB-lite"/>
    </source>
</evidence>
<feature type="region of interest" description="Disordered" evidence="1">
    <location>
        <begin position="59"/>
        <end position="95"/>
    </location>
</feature>
<feature type="compositionally biased region" description="Basic and acidic residues" evidence="1">
    <location>
        <begin position="59"/>
        <end position="71"/>
    </location>
</feature>
<gene>
    <name evidence="2" type="ORF">FHK92_23755</name>
</gene>
<proteinExistence type="predicted"/>
<accession>A0A7V8ZV54</accession>
<dbReference type="AlphaFoldDB" id="A0A7V8ZV54"/>
<evidence type="ECO:0000313" key="2">
    <source>
        <dbReference type="EMBL" id="MBA1380776.1"/>
    </source>
</evidence>
<evidence type="ECO:0000313" key="3">
    <source>
        <dbReference type="Proteomes" id="UP000572407"/>
    </source>
</evidence>
<dbReference type="EMBL" id="VDLV01000049">
    <property type="protein sequence ID" value="MBA1380776.1"/>
    <property type="molecule type" value="Genomic_DNA"/>
</dbReference>
<dbReference type="Proteomes" id="UP000572407">
    <property type="component" value="Unassembled WGS sequence"/>
</dbReference>